<proteinExistence type="inferred from homology"/>
<comment type="function">
    <text evidence="5 6">Provides the precursors necessary for DNA synthesis. Catalyzes the biosynthesis of deoxyribonucleotides from the corresponding ribonucleotides.</text>
</comment>
<protein>
    <recommendedName>
        <fullName evidence="2 6">Ribonucleoside-diphosphate reductase</fullName>
        <ecNumber evidence="2 6">1.17.4.1</ecNumber>
    </recommendedName>
</protein>
<dbReference type="PANTHER" id="PTHR11573:SF6">
    <property type="entry name" value="RIBONUCLEOSIDE-DIPHOSPHATE REDUCTASE LARGE SUBUNIT"/>
    <property type="match status" value="1"/>
</dbReference>
<feature type="domain" description="Ribonucleotide reductase large subunit C-terminal" evidence="8">
    <location>
        <begin position="210"/>
        <end position="730"/>
    </location>
</feature>
<dbReference type="PRINTS" id="PR01183">
    <property type="entry name" value="RIBORDTASEM1"/>
</dbReference>
<dbReference type="InterPro" id="IPR000788">
    <property type="entry name" value="RNR_lg_C"/>
</dbReference>
<sequence length="769" mass="88260">MENSLNTKRIRTEKLGIEGVRGQIEEYARILDLKHVDVNELMDKIISGWCEDMTRKEVMDYCSETAASMITKHPEYGRISSRIVVSYIHEVTMDSFSEKIKYIQKHRGTISEEMYEIILENKETIDAMINYENDFLFSYFGILTLMKSYLIRVGDEIVERPQDVFMRTALQIHKTDFERVKETYDMLSEHYFTHATPTLYNSCLKNPQLASCFLISPKEDSIEGVYHMVNQAAIITKYSGGIGLNLHSIRSKGSPLKNTGGRSNGIVPLIQVFNATKRYINQGAERRPGSIAIYLEPWHMEIFDFLDIRKNTGPEDLRARDMFIALWVNDLFMERVKNNEEWSLFCPSQAVGLDEVWGEEFNALYCKYEKTISRTVVPAQKLWKAIIEAQIETGTPYMCYKDACNRLSNMQHLGTIKSSNLCAEIVEYSSGDETSVCNLASISLPKFVKNGVFDFESFRSIVRIITINLNRVIDWSYYPIEEAKTSNMRHRPIGIGVQGLADLFAILRFPFESDEARKLNKEIFEAMYYSALEASCELAEAEGPFESYEGSSISKGIFHFELAGKKASNKWDWEGLRERIKRYGTRNSLLIALMPTSGTSQIFGNNEAFEPYASNIYTRRTHAGEFQIVNQYLIDDLVKLGLWSYEMKNLIVENEGSIQNITSIPSKIREIYKTVWEIKMKSVIDLAADRQAFIDQSQSLNIFIAKPTYSQLTSMHFYGYHCGLKTGMYYLRTRPITSAIKFTVDKKLAEKTLSSMNYDADEPCSMCSS</sequence>
<organism evidence="9 10">
    <name type="scientific">Encephalitozoon hellem</name>
    <name type="common">Microsporidian parasite</name>
    <dbReference type="NCBI Taxonomy" id="27973"/>
    <lineage>
        <taxon>Eukaryota</taxon>
        <taxon>Fungi</taxon>
        <taxon>Fungi incertae sedis</taxon>
        <taxon>Microsporidia</taxon>
        <taxon>Unikaryonidae</taxon>
        <taxon>Encephalitozoon</taxon>
    </lineage>
</organism>
<dbReference type="EMBL" id="CP075156">
    <property type="protein sequence ID" value="UTX44171.1"/>
    <property type="molecule type" value="Genomic_DNA"/>
</dbReference>
<dbReference type="CDD" id="cd01679">
    <property type="entry name" value="RNR_I"/>
    <property type="match status" value="1"/>
</dbReference>
<dbReference type="InterPro" id="IPR039718">
    <property type="entry name" value="Rrm1"/>
</dbReference>
<dbReference type="NCBIfam" id="TIGR02506">
    <property type="entry name" value="NrdE_NrdA"/>
    <property type="match status" value="1"/>
</dbReference>
<evidence type="ECO:0000259" key="7">
    <source>
        <dbReference type="Pfam" id="PF00317"/>
    </source>
</evidence>
<evidence type="ECO:0000313" key="9">
    <source>
        <dbReference type="EMBL" id="UTX44171.1"/>
    </source>
</evidence>
<comment type="similarity">
    <text evidence="1 6">Belongs to the ribonucleoside diphosphate reductase large chain family.</text>
</comment>
<dbReference type="Pfam" id="PF00317">
    <property type="entry name" value="Ribonuc_red_lgN"/>
    <property type="match status" value="1"/>
</dbReference>
<keyword evidence="3 6" id="KW-0560">Oxidoreductase</keyword>
<accession>A0A9Q9C4S6</accession>
<dbReference type="PANTHER" id="PTHR11573">
    <property type="entry name" value="RIBONUCLEOSIDE-DIPHOSPHATE REDUCTASE LARGE CHAIN"/>
    <property type="match status" value="1"/>
</dbReference>
<evidence type="ECO:0000256" key="3">
    <source>
        <dbReference type="ARBA" id="ARBA00023002"/>
    </source>
</evidence>
<dbReference type="EC" id="1.17.4.1" evidence="2 6"/>
<dbReference type="GO" id="GO:0009263">
    <property type="term" value="P:deoxyribonucleotide biosynthetic process"/>
    <property type="evidence" value="ECO:0007669"/>
    <property type="project" value="UniProtKB-KW"/>
</dbReference>
<evidence type="ECO:0000313" key="10">
    <source>
        <dbReference type="Proteomes" id="UP001059546"/>
    </source>
</evidence>
<evidence type="ECO:0000256" key="4">
    <source>
        <dbReference type="ARBA" id="ARBA00023116"/>
    </source>
</evidence>
<evidence type="ECO:0000256" key="1">
    <source>
        <dbReference type="ARBA" id="ARBA00010406"/>
    </source>
</evidence>
<dbReference type="GO" id="GO:0005524">
    <property type="term" value="F:ATP binding"/>
    <property type="evidence" value="ECO:0007669"/>
    <property type="project" value="InterPro"/>
</dbReference>
<reference evidence="9" key="1">
    <citation type="submission" date="2021-05" db="EMBL/GenBank/DDBJ databases">
        <title>Encephalitozoon hellem ATCC 50604 Complete Genome.</title>
        <authorList>
            <person name="Mascarenhas dos Santos A.C."/>
            <person name="Julian A.T."/>
            <person name="Pombert J.-F."/>
        </authorList>
    </citation>
    <scope>NUCLEOTIDE SEQUENCE</scope>
    <source>
        <strain evidence="9">ATCC 50604</strain>
    </source>
</reference>
<dbReference type="SUPFAM" id="SSF51998">
    <property type="entry name" value="PFL-like glycyl radical enzymes"/>
    <property type="match status" value="1"/>
</dbReference>
<evidence type="ECO:0000259" key="8">
    <source>
        <dbReference type="Pfam" id="PF02867"/>
    </source>
</evidence>
<dbReference type="InterPro" id="IPR013509">
    <property type="entry name" value="RNR_lsu_N"/>
</dbReference>
<dbReference type="SUPFAM" id="SSF48168">
    <property type="entry name" value="R1 subunit of ribonucleotide reductase, N-terminal domain"/>
    <property type="match status" value="1"/>
</dbReference>
<evidence type="ECO:0000256" key="5">
    <source>
        <dbReference type="ARBA" id="ARBA00024942"/>
    </source>
</evidence>
<dbReference type="Gene3D" id="3.20.70.20">
    <property type="match status" value="1"/>
</dbReference>
<dbReference type="InterPro" id="IPR013346">
    <property type="entry name" value="NrdE_NrdA_C"/>
</dbReference>
<dbReference type="InterPro" id="IPR008926">
    <property type="entry name" value="RNR_R1-su_N"/>
</dbReference>
<name>A0A9Q9C4S6_ENCHE</name>
<comment type="catalytic activity">
    <reaction evidence="6">
        <text>a 2'-deoxyribonucleoside 5'-diphosphate + [thioredoxin]-disulfide + H2O = a ribonucleoside 5'-diphosphate + [thioredoxin]-dithiol</text>
        <dbReference type="Rhea" id="RHEA:23252"/>
        <dbReference type="Rhea" id="RHEA-COMP:10698"/>
        <dbReference type="Rhea" id="RHEA-COMP:10700"/>
        <dbReference type="ChEBI" id="CHEBI:15377"/>
        <dbReference type="ChEBI" id="CHEBI:29950"/>
        <dbReference type="ChEBI" id="CHEBI:50058"/>
        <dbReference type="ChEBI" id="CHEBI:57930"/>
        <dbReference type="ChEBI" id="CHEBI:73316"/>
        <dbReference type="EC" id="1.17.4.1"/>
    </reaction>
</comment>
<dbReference type="GO" id="GO:0005971">
    <property type="term" value="C:ribonucleoside-diphosphate reductase complex"/>
    <property type="evidence" value="ECO:0007669"/>
    <property type="project" value="TreeGrafter"/>
</dbReference>
<evidence type="ECO:0000256" key="6">
    <source>
        <dbReference type="RuleBase" id="RU003410"/>
    </source>
</evidence>
<dbReference type="Proteomes" id="UP001059546">
    <property type="component" value="Chromosome X"/>
</dbReference>
<dbReference type="GO" id="GO:0004748">
    <property type="term" value="F:ribonucleoside-diphosphate reductase activity, thioredoxin disulfide as acceptor"/>
    <property type="evidence" value="ECO:0007669"/>
    <property type="project" value="UniProtKB-EC"/>
</dbReference>
<evidence type="ECO:0000256" key="2">
    <source>
        <dbReference type="ARBA" id="ARBA00012274"/>
    </source>
</evidence>
<feature type="domain" description="Ribonucleotide reductase large subunit N-terminal" evidence="7">
    <location>
        <begin position="136"/>
        <end position="206"/>
    </location>
</feature>
<gene>
    <name evidence="9" type="ORF">GPU96_10g19610</name>
</gene>
<dbReference type="AlphaFoldDB" id="A0A9Q9C4S6"/>
<dbReference type="Pfam" id="PF02867">
    <property type="entry name" value="Ribonuc_red_lgC"/>
    <property type="match status" value="1"/>
</dbReference>
<keyword evidence="4 6" id="KW-0215">Deoxyribonucleotide synthesis</keyword>